<evidence type="ECO:0000313" key="2">
    <source>
        <dbReference type="Proteomes" id="UP000615026"/>
    </source>
</evidence>
<evidence type="ECO:0000313" key="1">
    <source>
        <dbReference type="EMBL" id="MBE9065151.1"/>
    </source>
</evidence>
<reference evidence="1" key="1">
    <citation type="submission" date="2020-10" db="EMBL/GenBank/DDBJ databases">
        <authorList>
            <person name="Castelo-Branco R."/>
            <person name="Eusebio N."/>
            <person name="Adriana R."/>
            <person name="Vieira A."/>
            <person name="Brugerolle De Fraissinette N."/>
            <person name="Rezende De Castro R."/>
            <person name="Schneider M.P."/>
            <person name="Vasconcelos V."/>
            <person name="Leao P.N."/>
        </authorList>
    </citation>
    <scope>NUCLEOTIDE SEQUENCE</scope>
    <source>
        <strain evidence="1">LEGE 11479</strain>
    </source>
</reference>
<dbReference type="EMBL" id="JADEXP010000002">
    <property type="protein sequence ID" value="MBE9065151.1"/>
    <property type="molecule type" value="Genomic_DNA"/>
</dbReference>
<keyword evidence="2" id="KW-1185">Reference proteome</keyword>
<dbReference type="Proteomes" id="UP000615026">
    <property type="component" value="Unassembled WGS sequence"/>
</dbReference>
<dbReference type="GO" id="GO:0004519">
    <property type="term" value="F:endonuclease activity"/>
    <property type="evidence" value="ECO:0007669"/>
    <property type="project" value="UniProtKB-KW"/>
</dbReference>
<keyword evidence="1" id="KW-0255">Endonuclease</keyword>
<dbReference type="AlphaFoldDB" id="A0A928WZL3"/>
<gene>
    <name evidence="1" type="ORF">IQ260_00595</name>
</gene>
<name>A0A928WZL3_LEPEC</name>
<proteinExistence type="predicted"/>
<comment type="caution">
    <text evidence="1">The sequence shown here is derived from an EMBL/GenBank/DDBJ whole genome shotgun (WGS) entry which is preliminary data.</text>
</comment>
<sequence length="130" mass="15281">MPMDRSLYPDNWDAIAKNIKDEANWTCTECGRPCRKPGEREHELLERLPPVWQVDWYDLVDSEEFGDVEIEKPGRFILTVAHLDHRPENCDRTNLKALCAPCHCRYDLQPSSMFVKRQLKLERKGQLTLL</sequence>
<keyword evidence="1" id="KW-0540">Nuclease</keyword>
<organism evidence="1 2">
    <name type="scientific">Leptolyngbya cf. ectocarpi LEGE 11479</name>
    <dbReference type="NCBI Taxonomy" id="1828722"/>
    <lineage>
        <taxon>Bacteria</taxon>
        <taxon>Bacillati</taxon>
        <taxon>Cyanobacteriota</taxon>
        <taxon>Cyanophyceae</taxon>
        <taxon>Leptolyngbyales</taxon>
        <taxon>Leptolyngbyaceae</taxon>
        <taxon>Leptolyngbya group</taxon>
        <taxon>Leptolyngbya</taxon>
    </lineage>
</organism>
<protein>
    <submittedName>
        <fullName evidence="1">HNH endonuclease</fullName>
    </submittedName>
</protein>
<accession>A0A928WZL3</accession>
<keyword evidence="1" id="KW-0378">Hydrolase</keyword>